<feature type="domain" description="DUF6785" evidence="2">
    <location>
        <begin position="6"/>
        <end position="319"/>
    </location>
</feature>
<feature type="non-terminal residue" evidence="3">
    <location>
        <position position="1"/>
    </location>
</feature>
<proteinExistence type="predicted"/>
<feature type="transmembrane region" description="Helical" evidence="1">
    <location>
        <begin position="19"/>
        <end position="38"/>
    </location>
</feature>
<sequence>VNPAVALLRWRWRFSSAELATVYIMAAVACTLPTNGLVGKLLPHISAGTYYATPENGWADQILPFIPSWMRVTDARAIKWFYEGLPSGTPMPWSAWLTPLLAWLPMLLAAYGTMTGLMVLVRKQWIQHERLTFPLVQVPISMIGDDDSEKGKGRLLGDFFRTPAAWFGIAIPFLQYSLRALHNYYPAIPEGLPIWQYYYFWDGKFQLRWSISHAVVGFGYLLSTKLGFSIWFLGLMTTLERAVLLHFGIPGTQKVEGIALGSAYLAYQGFGALVVLAASSLWVARRHLHDIWRKATTGAEEIDDSDEILSYRQTLCLLAV</sequence>
<reference evidence="3" key="1">
    <citation type="submission" date="2018-05" db="EMBL/GenBank/DDBJ databases">
        <authorList>
            <person name="Lanie J.A."/>
            <person name="Ng W.-L."/>
            <person name="Kazmierczak K.M."/>
            <person name="Andrzejewski T.M."/>
            <person name="Davidsen T.M."/>
            <person name="Wayne K.J."/>
            <person name="Tettelin H."/>
            <person name="Glass J.I."/>
            <person name="Rusch D."/>
            <person name="Podicherti R."/>
            <person name="Tsui H.-C.T."/>
            <person name="Winkler M.E."/>
        </authorList>
    </citation>
    <scope>NUCLEOTIDE SEQUENCE</scope>
</reference>
<keyword evidence="1" id="KW-0472">Membrane</keyword>
<gene>
    <name evidence="3" type="ORF">METZ01_LOCUS350699</name>
</gene>
<dbReference type="InterPro" id="IPR046712">
    <property type="entry name" value="DUF6785"/>
</dbReference>
<accession>A0A382RKZ8</accession>
<organism evidence="3">
    <name type="scientific">marine metagenome</name>
    <dbReference type="NCBI Taxonomy" id="408172"/>
    <lineage>
        <taxon>unclassified sequences</taxon>
        <taxon>metagenomes</taxon>
        <taxon>ecological metagenomes</taxon>
    </lineage>
</organism>
<protein>
    <recommendedName>
        <fullName evidence="2">DUF6785 domain-containing protein</fullName>
    </recommendedName>
</protein>
<evidence type="ECO:0000313" key="3">
    <source>
        <dbReference type="EMBL" id="SVC97845.1"/>
    </source>
</evidence>
<feature type="transmembrane region" description="Helical" evidence="1">
    <location>
        <begin position="264"/>
        <end position="284"/>
    </location>
</feature>
<dbReference type="AlphaFoldDB" id="A0A382RKZ8"/>
<name>A0A382RKZ8_9ZZZZ</name>
<evidence type="ECO:0000256" key="1">
    <source>
        <dbReference type="SAM" id="Phobius"/>
    </source>
</evidence>
<feature type="non-terminal residue" evidence="3">
    <location>
        <position position="320"/>
    </location>
</feature>
<dbReference type="EMBL" id="UINC01122187">
    <property type="protein sequence ID" value="SVC97845.1"/>
    <property type="molecule type" value="Genomic_DNA"/>
</dbReference>
<feature type="transmembrane region" description="Helical" evidence="1">
    <location>
        <begin position="100"/>
        <end position="121"/>
    </location>
</feature>
<keyword evidence="1" id="KW-0812">Transmembrane</keyword>
<evidence type="ECO:0000259" key="2">
    <source>
        <dbReference type="Pfam" id="PF20581"/>
    </source>
</evidence>
<keyword evidence="1" id="KW-1133">Transmembrane helix</keyword>
<dbReference type="Pfam" id="PF20581">
    <property type="entry name" value="DUF6785"/>
    <property type="match status" value="1"/>
</dbReference>